<evidence type="ECO:0000256" key="1">
    <source>
        <dbReference type="ARBA" id="ARBA00004651"/>
    </source>
</evidence>
<feature type="transmembrane region" description="Helical" evidence="8">
    <location>
        <begin position="55"/>
        <end position="76"/>
    </location>
</feature>
<evidence type="ECO:0000313" key="10">
    <source>
        <dbReference type="Proteomes" id="UP000094580"/>
    </source>
</evidence>
<feature type="transmembrane region" description="Helical" evidence="8">
    <location>
        <begin position="430"/>
        <end position="450"/>
    </location>
</feature>
<feature type="transmembrane region" description="Helical" evidence="8">
    <location>
        <begin position="173"/>
        <end position="194"/>
    </location>
</feature>
<organism evidence="9 10">
    <name type="scientific">Gottfriedia luciferensis</name>
    <dbReference type="NCBI Taxonomy" id="178774"/>
    <lineage>
        <taxon>Bacteria</taxon>
        <taxon>Bacillati</taxon>
        <taxon>Bacillota</taxon>
        <taxon>Bacilli</taxon>
        <taxon>Bacillales</taxon>
        <taxon>Bacillaceae</taxon>
        <taxon>Gottfriedia</taxon>
    </lineage>
</organism>
<name>A0ABX2ZXN5_9BACI</name>
<dbReference type="Proteomes" id="UP000094580">
    <property type="component" value="Unassembled WGS sequence"/>
</dbReference>
<feature type="transmembrane region" description="Helical" evidence="8">
    <location>
        <begin position="21"/>
        <end position="49"/>
    </location>
</feature>
<keyword evidence="5 8" id="KW-0812">Transmembrane</keyword>
<feature type="transmembrane region" description="Helical" evidence="8">
    <location>
        <begin position="395"/>
        <end position="418"/>
    </location>
</feature>
<feature type="transmembrane region" description="Helical" evidence="8">
    <location>
        <begin position="141"/>
        <end position="161"/>
    </location>
</feature>
<comment type="similarity">
    <text evidence="2">Belongs to the multi antimicrobial extrusion (MATE) (TC 2.A.66.1) family.</text>
</comment>
<dbReference type="InterPro" id="IPR048279">
    <property type="entry name" value="MdtK-like"/>
</dbReference>
<protein>
    <submittedName>
        <fullName evidence="9">MATE family efflux transporter</fullName>
    </submittedName>
</protein>
<keyword evidence="10" id="KW-1185">Reference proteome</keyword>
<dbReference type="InterPro" id="IPR002528">
    <property type="entry name" value="MATE_fam"/>
</dbReference>
<evidence type="ECO:0000256" key="4">
    <source>
        <dbReference type="ARBA" id="ARBA00022475"/>
    </source>
</evidence>
<proteinExistence type="inferred from homology"/>
<dbReference type="PANTHER" id="PTHR43549:SF3">
    <property type="entry name" value="MULTIDRUG RESISTANCE PROTEIN YPNP-RELATED"/>
    <property type="match status" value="1"/>
</dbReference>
<accession>A0ABX2ZXN5</accession>
<keyword evidence="6 8" id="KW-1133">Transmembrane helix</keyword>
<evidence type="ECO:0000313" key="9">
    <source>
        <dbReference type="EMBL" id="ODG93179.1"/>
    </source>
</evidence>
<evidence type="ECO:0000256" key="3">
    <source>
        <dbReference type="ARBA" id="ARBA00022448"/>
    </source>
</evidence>
<feature type="transmembrane region" description="Helical" evidence="8">
    <location>
        <begin position="329"/>
        <end position="348"/>
    </location>
</feature>
<feature type="transmembrane region" description="Helical" evidence="8">
    <location>
        <begin position="368"/>
        <end position="388"/>
    </location>
</feature>
<evidence type="ECO:0000256" key="7">
    <source>
        <dbReference type="ARBA" id="ARBA00023136"/>
    </source>
</evidence>
<evidence type="ECO:0000256" key="2">
    <source>
        <dbReference type="ARBA" id="ARBA00010199"/>
    </source>
</evidence>
<evidence type="ECO:0000256" key="8">
    <source>
        <dbReference type="SAM" id="Phobius"/>
    </source>
</evidence>
<feature type="transmembrane region" description="Helical" evidence="8">
    <location>
        <begin position="249"/>
        <end position="275"/>
    </location>
</feature>
<comment type="caution">
    <text evidence="9">The sequence shown here is derived from an EMBL/GenBank/DDBJ whole genome shotgun (WGS) entry which is preliminary data.</text>
</comment>
<feature type="transmembrane region" description="Helical" evidence="8">
    <location>
        <begin position="97"/>
        <end position="121"/>
    </location>
</feature>
<keyword evidence="3" id="KW-0813">Transport</keyword>
<reference evidence="9 10" key="1">
    <citation type="submission" date="2016-07" db="EMBL/GenBank/DDBJ databases">
        <authorList>
            <person name="Townsley L."/>
            <person name="Shank E.A."/>
        </authorList>
    </citation>
    <scope>NUCLEOTIDE SEQUENCE [LARGE SCALE GENOMIC DNA]</scope>
    <source>
        <strain evidence="9 10">CH01</strain>
    </source>
</reference>
<sequence>MTSEINPQEQKKVKFTLLRPMIMFLIPLLLSNIMQSIGQVFSMIIVGNWLGENALAAISAFFPIFFFLVSFIIGIGSGSSILIGQAHGAKLEEKVKAIVGTTLTFTLILSVVLAIIGNIFIEKLLSLIGTPENILHVSTHYASILFWSIPVLFIYMVYTTLMRGIGDSKTPFYFLILSTVLNVALLPPLVFGWVGIPKLGIYGAAYASVGSTVLTSIVLFIYLHKTNHPLRLDTSIRNYLKMDPKLLKLILKLGIPTSINMVFLSISEIAVITFVNQYGSDATASYGVVNQLVSYVQMPSICIGIAVSIFAAQSIGANQVNRLNQVIKIGLLLNYVLGGIVVLLTYFFSKPILSLFLTNDSTVQIANSLLMITLWGYLILGHSFILSSTMRASGAVLWPTLISIFVIWCIEVPVAYLLSHYTSLGMKGIWFGYPAAFIVGLGLNFLYYKFSWRKKRIVRLVN</sequence>
<dbReference type="Pfam" id="PF01554">
    <property type="entry name" value="MatE"/>
    <property type="match status" value="2"/>
</dbReference>
<dbReference type="InterPro" id="IPR052031">
    <property type="entry name" value="Membrane_Transporter-Flippase"/>
</dbReference>
<keyword evidence="4" id="KW-1003">Cell membrane</keyword>
<keyword evidence="7 8" id="KW-0472">Membrane</keyword>
<dbReference type="PIRSF" id="PIRSF006603">
    <property type="entry name" value="DinF"/>
    <property type="match status" value="1"/>
</dbReference>
<dbReference type="EMBL" id="MDKC01000003">
    <property type="protein sequence ID" value="ODG93179.1"/>
    <property type="molecule type" value="Genomic_DNA"/>
</dbReference>
<comment type="subcellular location">
    <subcellularLocation>
        <location evidence="1">Cell membrane</location>
        <topology evidence="1">Multi-pass membrane protein</topology>
    </subcellularLocation>
</comment>
<dbReference type="NCBIfam" id="TIGR00797">
    <property type="entry name" value="matE"/>
    <property type="match status" value="1"/>
</dbReference>
<gene>
    <name evidence="9" type="ORF">BED47_16460</name>
</gene>
<dbReference type="PANTHER" id="PTHR43549">
    <property type="entry name" value="MULTIDRUG RESISTANCE PROTEIN YPNP-RELATED"/>
    <property type="match status" value="1"/>
</dbReference>
<feature type="transmembrane region" description="Helical" evidence="8">
    <location>
        <begin position="200"/>
        <end position="223"/>
    </location>
</feature>
<feature type="transmembrane region" description="Helical" evidence="8">
    <location>
        <begin position="295"/>
        <end position="317"/>
    </location>
</feature>
<evidence type="ECO:0000256" key="5">
    <source>
        <dbReference type="ARBA" id="ARBA00022692"/>
    </source>
</evidence>
<evidence type="ECO:0000256" key="6">
    <source>
        <dbReference type="ARBA" id="ARBA00022989"/>
    </source>
</evidence>
<dbReference type="CDD" id="cd13138">
    <property type="entry name" value="MATE_yoeA_like"/>
    <property type="match status" value="1"/>
</dbReference>